<dbReference type="CDD" id="cd12285">
    <property type="entry name" value="RRM3_RBM39_like"/>
    <property type="match status" value="1"/>
</dbReference>
<evidence type="ECO:0000259" key="6">
    <source>
        <dbReference type="PROSITE" id="PS50102"/>
    </source>
</evidence>
<sequence length="656" mass="72671">MYADREEAALINGRKGRRIDYSSSNVGSSGSASPLNKRRSLSPQDKRHDSKARDSAGAEDRERQLQEQLRRRAMMSKNRSKRSPRSSRSLSRSPSRSPGPIGDKRRRGLSPRPSRNTNGYATSSRDGHDDNRSPRDSDRARDRIRRRRGYDDDDDDRRSSRRSTHSVSRAGDSEEDVDDEYEGRRRRRSQRSDLPNDPYARRDADPYYDRHHPYYGRDPYHYDHYHRGGPPRYYDAYARDPYYDRRRHTRSPSPPPRRGGGAGRGRGREESKPRTPDPDDYELRSIFCSQLAARLGQRDLGEFFEDKLGEDTVRDVRIITDRVTGRSKGIGYVELSDEALVEQALGLSGSSLFGIPILIQRTEATRNRTESGSNLDGPARPNLDGGYSALDTGASRLQTAANSDARLYVGSLNFNLNEEDVKAVFAPFGDIENVDLHREPGTMKSKGFAFVQFATREGAEKAMQHMNGFDLAGRQIRVGRVNARGPVSVGGSGGGAASSGIDTSGSGAQTISSFDEGGGGGLSASGRVALMEKLARSTETGASSLPQRPVEQQRPASIPQAVSRAVLLKHMFNPEEETERDWDTELAADVKEECQTKYGPVEKIYVDKDSSGDIWLRFADLDGAKKGIAGLNGRFFGGQSITAEYVSEGIMNSVTG</sequence>
<gene>
    <name evidence="7" type="ORF">FA10DRAFT_253154</name>
</gene>
<dbReference type="AlphaFoldDB" id="A0A316YIV3"/>
<dbReference type="Gene3D" id="3.30.70.330">
    <property type="match status" value="3"/>
</dbReference>
<accession>A0A316YIV3</accession>
<dbReference type="OrthoDB" id="5411533at2759"/>
<feature type="region of interest" description="Disordered" evidence="5">
    <location>
        <begin position="244"/>
        <end position="281"/>
    </location>
</feature>
<keyword evidence="1" id="KW-0597">Phosphoprotein</keyword>
<proteinExistence type="predicted"/>
<feature type="domain" description="RRM" evidence="6">
    <location>
        <begin position="284"/>
        <end position="364"/>
    </location>
</feature>
<dbReference type="EMBL" id="KZ819637">
    <property type="protein sequence ID" value="PWN89112.1"/>
    <property type="molecule type" value="Genomic_DNA"/>
</dbReference>
<dbReference type="InterPro" id="IPR035979">
    <property type="entry name" value="RBD_domain_sf"/>
</dbReference>
<dbReference type="Pfam" id="PF15519">
    <property type="entry name" value="RBM39linker"/>
    <property type="match status" value="1"/>
</dbReference>
<dbReference type="GO" id="GO:0003723">
    <property type="term" value="F:RNA binding"/>
    <property type="evidence" value="ECO:0007669"/>
    <property type="project" value="UniProtKB-UniRule"/>
</dbReference>
<feature type="compositionally biased region" description="Basic and acidic residues" evidence="5">
    <location>
        <begin position="266"/>
        <end position="281"/>
    </location>
</feature>
<evidence type="ECO:0000256" key="2">
    <source>
        <dbReference type="ARBA" id="ARBA00022737"/>
    </source>
</evidence>
<feature type="compositionally biased region" description="Basic and acidic residues" evidence="5">
    <location>
        <begin position="125"/>
        <end position="141"/>
    </location>
</feature>
<feature type="domain" description="RRM" evidence="6">
    <location>
        <begin position="405"/>
        <end position="483"/>
    </location>
</feature>
<feature type="region of interest" description="Disordered" evidence="5">
    <location>
        <begin position="537"/>
        <end position="557"/>
    </location>
</feature>
<evidence type="ECO:0000313" key="7">
    <source>
        <dbReference type="EMBL" id="PWN89112.1"/>
    </source>
</evidence>
<dbReference type="InterPro" id="IPR000504">
    <property type="entry name" value="RRM_dom"/>
</dbReference>
<dbReference type="InterPro" id="IPR006509">
    <property type="entry name" value="RBM39_SF"/>
</dbReference>
<keyword evidence="8" id="KW-1185">Reference proteome</keyword>
<feature type="compositionally biased region" description="Basic and acidic residues" evidence="5">
    <location>
        <begin position="199"/>
        <end position="212"/>
    </location>
</feature>
<feature type="region of interest" description="Disordered" evidence="5">
    <location>
        <begin position="365"/>
        <end position="385"/>
    </location>
</feature>
<name>A0A316YIV3_9BASI</name>
<dbReference type="GO" id="GO:0006397">
    <property type="term" value="P:mRNA processing"/>
    <property type="evidence" value="ECO:0007669"/>
    <property type="project" value="InterPro"/>
</dbReference>
<protein>
    <submittedName>
        <fullName evidence="7">Splicing factor, CC1-like protein</fullName>
    </submittedName>
</protein>
<dbReference type="Pfam" id="PF00076">
    <property type="entry name" value="RRM_1"/>
    <property type="match status" value="2"/>
</dbReference>
<dbReference type="RefSeq" id="XP_025376310.1">
    <property type="nucleotide sequence ID" value="XM_025519678.1"/>
</dbReference>
<evidence type="ECO:0000313" key="8">
    <source>
        <dbReference type="Proteomes" id="UP000245768"/>
    </source>
</evidence>
<dbReference type="InterPro" id="IPR012677">
    <property type="entry name" value="Nucleotide-bd_a/b_plait_sf"/>
</dbReference>
<feature type="compositionally biased region" description="Polar residues" evidence="5">
    <location>
        <begin position="113"/>
        <end position="124"/>
    </location>
</feature>
<dbReference type="InterPro" id="IPR029123">
    <property type="entry name" value="RBM39_linker"/>
</dbReference>
<evidence type="ECO:0000256" key="1">
    <source>
        <dbReference type="ARBA" id="ARBA00022553"/>
    </source>
</evidence>
<dbReference type="PANTHER" id="PTHR48036">
    <property type="entry name" value="SPLICING FACTOR (PAD-1), PUTATIVE (AFU_ORTHOLOGUE AFUA_1G15810)-RELATED"/>
    <property type="match status" value="1"/>
</dbReference>
<feature type="domain" description="RRM" evidence="6">
    <location>
        <begin position="564"/>
        <end position="648"/>
    </location>
</feature>
<feature type="compositionally biased region" description="Low complexity" evidence="5">
    <location>
        <begin position="22"/>
        <end position="33"/>
    </location>
</feature>
<dbReference type="SUPFAM" id="SSF54928">
    <property type="entry name" value="RNA-binding domain, RBD"/>
    <property type="match status" value="2"/>
</dbReference>
<dbReference type="STRING" id="215250.A0A316YIV3"/>
<dbReference type="GeneID" id="37041594"/>
<organism evidence="7 8">
    <name type="scientific">Acaromyces ingoldii</name>
    <dbReference type="NCBI Taxonomy" id="215250"/>
    <lineage>
        <taxon>Eukaryota</taxon>
        <taxon>Fungi</taxon>
        <taxon>Dikarya</taxon>
        <taxon>Basidiomycota</taxon>
        <taxon>Ustilaginomycotina</taxon>
        <taxon>Exobasidiomycetes</taxon>
        <taxon>Exobasidiales</taxon>
        <taxon>Cryptobasidiaceae</taxon>
        <taxon>Acaromyces</taxon>
    </lineage>
</organism>
<reference evidence="7 8" key="1">
    <citation type="journal article" date="2018" name="Mol. Biol. Evol.">
        <title>Broad Genomic Sampling Reveals a Smut Pathogenic Ancestry of the Fungal Clade Ustilaginomycotina.</title>
        <authorList>
            <person name="Kijpornyongpan T."/>
            <person name="Mondo S.J."/>
            <person name="Barry K."/>
            <person name="Sandor L."/>
            <person name="Lee J."/>
            <person name="Lipzen A."/>
            <person name="Pangilinan J."/>
            <person name="LaButti K."/>
            <person name="Hainaut M."/>
            <person name="Henrissat B."/>
            <person name="Grigoriev I.V."/>
            <person name="Spatafora J.W."/>
            <person name="Aime M.C."/>
        </authorList>
    </citation>
    <scope>NUCLEOTIDE SEQUENCE [LARGE SCALE GENOMIC DNA]</scope>
    <source>
        <strain evidence="7 8">MCA 4198</strain>
    </source>
</reference>
<feature type="compositionally biased region" description="Basic and acidic residues" evidence="5">
    <location>
        <begin position="44"/>
        <end position="70"/>
    </location>
</feature>
<evidence type="ECO:0000256" key="4">
    <source>
        <dbReference type="PROSITE-ProRule" id="PRU00176"/>
    </source>
</evidence>
<dbReference type="SMART" id="SM00360">
    <property type="entry name" value="RRM"/>
    <property type="match status" value="3"/>
</dbReference>
<evidence type="ECO:0000256" key="3">
    <source>
        <dbReference type="ARBA" id="ARBA00022884"/>
    </source>
</evidence>
<dbReference type="GO" id="GO:0005634">
    <property type="term" value="C:nucleus"/>
    <property type="evidence" value="ECO:0007669"/>
    <property type="project" value="InterPro"/>
</dbReference>
<feature type="compositionally biased region" description="Polar residues" evidence="5">
    <location>
        <begin position="537"/>
        <end position="546"/>
    </location>
</feature>
<dbReference type="Proteomes" id="UP000245768">
    <property type="component" value="Unassembled WGS sequence"/>
</dbReference>
<dbReference type="InParanoid" id="A0A316YIV3"/>
<feature type="compositionally biased region" description="Low complexity" evidence="5">
    <location>
        <begin position="86"/>
        <end position="98"/>
    </location>
</feature>
<dbReference type="PROSITE" id="PS50102">
    <property type="entry name" value="RRM"/>
    <property type="match status" value="3"/>
</dbReference>
<keyword evidence="3 4" id="KW-0694">RNA-binding</keyword>
<evidence type="ECO:0000256" key="5">
    <source>
        <dbReference type="SAM" id="MobiDB-lite"/>
    </source>
</evidence>
<dbReference type="FunCoup" id="A0A316YIV3">
    <property type="interactions" value="761"/>
</dbReference>
<feature type="region of interest" description="Disordered" evidence="5">
    <location>
        <begin position="1"/>
        <end position="223"/>
    </location>
</feature>
<keyword evidence="2" id="KW-0677">Repeat</keyword>
<feature type="compositionally biased region" description="Basic residues" evidence="5">
    <location>
        <begin position="71"/>
        <end position="85"/>
    </location>
</feature>